<evidence type="ECO:0000313" key="3">
    <source>
        <dbReference type="Proteomes" id="UP000076798"/>
    </source>
</evidence>
<keyword evidence="3" id="KW-1185">Reference proteome</keyword>
<name>A0A166HWZ3_9AGAM</name>
<evidence type="ECO:0000313" key="2">
    <source>
        <dbReference type="EMBL" id="KZT43158.1"/>
    </source>
</evidence>
<dbReference type="AlphaFoldDB" id="A0A166HWZ3"/>
<dbReference type="STRING" id="1314776.A0A166HWZ3"/>
<feature type="region of interest" description="Disordered" evidence="1">
    <location>
        <begin position="252"/>
        <end position="401"/>
    </location>
</feature>
<feature type="compositionally biased region" description="Low complexity" evidence="1">
    <location>
        <begin position="337"/>
        <end position="386"/>
    </location>
</feature>
<dbReference type="OrthoDB" id="3362371at2759"/>
<sequence>MEKRHSHYHWHYPGVVVVKGSPSPDIIIESGHSAVVHVRRHHHEHIHIDSDHHGEVKDIDIDRRTIGNFGPAGAPWKRDDSGTPGMIDIFSSSMKVASLVLQQTNDTSGNSMFVMNASNGNNTGTVLKMVPVFNNSTLSSKRGDSNTTMVNFQMIPPNSLDVFCMTFDPNPPAALPMTAEPCNNTVTLHKSQEFIHNAGTGAIAPLWNNSVPSSASKRQQPAESPSGAQNVTLIFTPVVESAQPSNKQLVATFLPGNGTTSSDPDSGDSQDSSDGEADSTDSPDGMSSTDTTTFSTSTDPSSTPASTSASPDSQPTDGTDPNSIYQEDVLPSNSVGSTTMSMTASFSTTMATETTDAMQTQTPSTTMTSTGPSSTDVADSSSPSPTGGAQQSFEWMFNAGM</sequence>
<organism evidence="2 3">
    <name type="scientific">Sistotremastrum suecicum HHB10207 ss-3</name>
    <dbReference type="NCBI Taxonomy" id="1314776"/>
    <lineage>
        <taxon>Eukaryota</taxon>
        <taxon>Fungi</taxon>
        <taxon>Dikarya</taxon>
        <taxon>Basidiomycota</taxon>
        <taxon>Agaricomycotina</taxon>
        <taxon>Agaricomycetes</taxon>
        <taxon>Sistotremastrales</taxon>
        <taxon>Sistotremastraceae</taxon>
        <taxon>Sistotremastrum</taxon>
    </lineage>
</organism>
<feature type="compositionally biased region" description="Polar residues" evidence="1">
    <location>
        <begin position="319"/>
        <end position="336"/>
    </location>
</feature>
<gene>
    <name evidence="2" type="ORF">SISSUDRAFT_1040602</name>
</gene>
<accession>A0A166HWZ3</accession>
<reference evidence="2 3" key="1">
    <citation type="journal article" date="2016" name="Mol. Biol. Evol.">
        <title>Comparative Genomics of Early-Diverging Mushroom-Forming Fungi Provides Insights into the Origins of Lignocellulose Decay Capabilities.</title>
        <authorList>
            <person name="Nagy L.G."/>
            <person name="Riley R."/>
            <person name="Tritt A."/>
            <person name="Adam C."/>
            <person name="Daum C."/>
            <person name="Floudas D."/>
            <person name="Sun H."/>
            <person name="Yadav J.S."/>
            <person name="Pangilinan J."/>
            <person name="Larsson K.H."/>
            <person name="Matsuura K."/>
            <person name="Barry K."/>
            <person name="Labutti K."/>
            <person name="Kuo R."/>
            <person name="Ohm R.A."/>
            <person name="Bhattacharya S.S."/>
            <person name="Shirouzu T."/>
            <person name="Yoshinaga Y."/>
            <person name="Martin F.M."/>
            <person name="Grigoriev I.V."/>
            <person name="Hibbett D.S."/>
        </authorList>
    </citation>
    <scope>NUCLEOTIDE SEQUENCE [LARGE SCALE GENOMIC DNA]</scope>
    <source>
        <strain evidence="2 3">HHB10207 ss-3</strain>
    </source>
</reference>
<proteinExistence type="predicted"/>
<dbReference type="Proteomes" id="UP000076798">
    <property type="component" value="Unassembled WGS sequence"/>
</dbReference>
<feature type="compositionally biased region" description="Acidic residues" evidence="1">
    <location>
        <begin position="265"/>
        <end position="281"/>
    </location>
</feature>
<dbReference type="EMBL" id="KV428009">
    <property type="protein sequence ID" value="KZT43158.1"/>
    <property type="molecule type" value="Genomic_DNA"/>
</dbReference>
<evidence type="ECO:0000256" key="1">
    <source>
        <dbReference type="SAM" id="MobiDB-lite"/>
    </source>
</evidence>
<feature type="compositionally biased region" description="Low complexity" evidence="1">
    <location>
        <begin position="287"/>
        <end position="317"/>
    </location>
</feature>
<protein>
    <submittedName>
        <fullName evidence="2">Uncharacterized protein</fullName>
    </submittedName>
</protein>